<organism evidence="1 2">
    <name type="scientific">Lactuca sativa</name>
    <name type="common">Garden lettuce</name>
    <dbReference type="NCBI Taxonomy" id="4236"/>
    <lineage>
        <taxon>Eukaryota</taxon>
        <taxon>Viridiplantae</taxon>
        <taxon>Streptophyta</taxon>
        <taxon>Embryophyta</taxon>
        <taxon>Tracheophyta</taxon>
        <taxon>Spermatophyta</taxon>
        <taxon>Magnoliopsida</taxon>
        <taxon>eudicotyledons</taxon>
        <taxon>Gunneridae</taxon>
        <taxon>Pentapetalae</taxon>
        <taxon>asterids</taxon>
        <taxon>campanulids</taxon>
        <taxon>Asterales</taxon>
        <taxon>Asteraceae</taxon>
        <taxon>Cichorioideae</taxon>
        <taxon>Cichorieae</taxon>
        <taxon>Lactucinae</taxon>
        <taxon>Lactuca</taxon>
    </lineage>
</organism>
<name>A0A9R1XC92_LACSA</name>
<dbReference type="EMBL" id="NBSK02000005">
    <property type="protein sequence ID" value="KAJ0203087.1"/>
    <property type="molecule type" value="Genomic_DNA"/>
</dbReference>
<accession>A0A9R1XC92</accession>
<sequence length="83" mass="9368">MVITKATPTMDDGKWKARLSSPVQEWFKSTTGFDFVLTLSLWLSAFPVSCQCASIEWTSPATLADFLGLDPSKRRNSRRNRVN</sequence>
<dbReference type="AlphaFoldDB" id="A0A9R1XC92"/>
<evidence type="ECO:0000313" key="2">
    <source>
        <dbReference type="Proteomes" id="UP000235145"/>
    </source>
</evidence>
<dbReference type="Proteomes" id="UP000235145">
    <property type="component" value="Unassembled WGS sequence"/>
</dbReference>
<keyword evidence="2" id="KW-1185">Reference proteome</keyword>
<reference evidence="1 2" key="1">
    <citation type="journal article" date="2017" name="Nat. Commun.">
        <title>Genome assembly with in vitro proximity ligation data and whole-genome triplication in lettuce.</title>
        <authorList>
            <person name="Reyes-Chin-Wo S."/>
            <person name="Wang Z."/>
            <person name="Yang X."/>
            <person name="Kozik A."/>
            <person name="Arikit S."/>
            <person name="Song C."/>
            <person name="Xia L."/>
            <person name="Froenicke L."/>
            <person name="Lavelle D.O."/>
            <person name="Truco M.J."/>
            <person name="Xia R."/>
            <person name="Zhu S."/>
            <person name="Xu C."/>
            <person name="Xu H."/>
            <person name="Xu X."/>
            <person name="Cox K."/>
            <person name="Korf I."/>
            <person name="Meyers B.C."/>
            <person name="Michelmore R.W."/>
        </authorList>
    </citation>
    <scope>NUCLEOTIDE SEQUENCE [LARGE SCALE GENOMIC DNA]</scope>
    <source>
        <strain evidence="2">cv. Salinas</strain>
        <tissue evidence="1">Seedlings</tissue>
    </source>
</reference>
<proteinExistence type="predicted"/>
<gene>
    <name evidence="1" type="ORF">LSAT_V11C500231050</name>
</gene>
<protein>
    <submittedName>
        <fullName evidence="1">Uncharacterized protein</fullName>
    </submittedName>
</protein>
<evidence type="ECO:0000313" key="1">
    <source>
        <dbReference type="EMBL" id="KAJ0203087.1"/>
    </source>
</evidence>
<comment type="caution">
    <text evidence="1">The sequence shown here is derived from an EMBL/GenBank/DDBJ whole genome shotgun (WGS) entry which is preliminary data.</text>
</comment>